<dbReference type="AlphaFoldDB" id="A0AA88H549"/>
<evidence type="ECO:0000313" key="2">
    <source>
        <dbReference type="Proteomes" id="UP001187531"/>
    </source>
</evidence>
<evidence type="ECO:0000313" key="1">
    <source>
        <dbReference type="EMBL" id="KAK2701838.1"/>
    </source>
</evidence>
<organism evidence="1 2">
    <name type="scientific">Artemia franciscana</name>
    <name type="common">Brine shrimp</name>
    <name type="synonym">Artemia sanfranciscana</name>
    <dbReference type="NCBI Taxonomy" id="6661"/>
    <lineage>
        <taxon>Eukaryota</taxon>
        <taxon>Metazoa</taxon>
        <taxon>Ecdysozoa</taxon>
        <taxon>Arthropoda</taxon>
        <taxon>Crustacea</taxon>
        <taxon>Branchiopoda</taxon>
        <taxon>Anostraca</taxon>
        <taxon>Artemiidae</taxon>
        <taxon>Artemia</taxon>
    </lineage>
</organism>
<dbReference type="Proteomes" id="UP001187531">
    <property type="component" value="Unassembled WGS sequence"/>
</dbReference>
<keyword evidence="2" id="KW-1185">Reference proteome</keyword>
<protein>
    <submittedName>
        <fullName evidence="1">Uncharacterized protein</fullName>
    </submittedName>
</protein>
<comment type="caution">
    <text evidence="1">The sequence shown here is derived from an EMBL/GenBank/DDBJ whole genome shotgun (WGS) entry which is preliminary data.</text>
</comment>
<reference evidence="1" key="1">
    <citation type="submission" date="2023-07" db="EMBL/GenBank/DDBJ databases">
        <title>Chromosome-level genome assembly of Artemia franciscana.</title>
        <authorList>
            <person name="Jo E."/>
        </authorList>
    </citation>
    <scope>NUCLEOTIDE SEQUENCE</scope>
    <source>
        <tissue evidence="1">Whole body</tissue>
    </source>
</reference>
<accession>A0AA88H549</accession>
<proteinExistence type="predicted"/>
<dbReference type="EMBL" id="JAVRJZ010001547">
    <property type="protein sequence ID" value="KAK2701838.1"/>
    <property type="molecule type" value="Genomic_DNA"/>
</dbReference>
<gene>
    <name evidence="1" type="ORF">QYM36_019523</name>
</gene>
<name>A0AA88H549_ARTSF</name>
<sequence length="111" mass="12664">MRDGIKADEEYYTLAEKSLREIIRAEVHPDAEREHFEESPREQLMREIRFRPFPGPRDADINAVMRGSETSIFLTPLDVALKKGLTALAKFFQEFGGVPATKVTDSRVVAR</sequence>